<dbReference type="Proteomes" id="UP000823561">
    <property type="component" value="Chromosome 14"/>
</dbReference>
<dbReference type="EMBL" id="JADWDJ010000014">
    <property type="protein sequence ID" value="KAG5269916.1"/>
    <property type="molecule type" value="Genomic_DNA"/>
</dbReference>
<evidence type="ECO:0000313" key="3">
    <source>
        <dbReference type="Proteomes" id="UP000823561"/>
    </source>
</evidence>
<dbReference type="AlphaFoldDB" id="A0AAV6G8R6"/>
<keyword evidence="3" id="KW-1185">Reference proteome</keyword>
<evidence type="ECO:0000256" key="1">
    <source>
        <dbReference type="SAM" id="MobiDB-lite"/>
    </source>
</evidence>
<protein>
    <submittedName>
        <fullName evidence="2">Uncharacterized protein</fullName>
    </submittedName>
</protein>
<feature type="compositionally biased region" description="Basic and acidic residues" evidence="1">
    <location>
        <begin position="1"/>
        <end position="11"/>
    </location>
</feature>
<feature type="region of interest" description="Disordered" evidence="1">
    <location>
        <begin position="1"/>
        <end position="20"/>
    </location>
</feature>
<organism evidence="2 3">
    <name type="scientific">Alosa alosa</name>
    <name type="common">allis shad</name>
    <dbReference type="NCBI Taxonomy" id="278164"/>
    <lineage>
        <taxon>Eukaryota</taxon>
        <taxon>Metazoa</taxon>
        <taxon>Chordata</taxon>
        <taxon>Craniata</taxon>
        <taxon>Vertebrata</taxon>
        <taxon>Euteleostomi</taxon>
        <taxon>Actinopterygii</taxon>
        <taxon>Neopterygii</taxon>
        <taxon>Teleostei</taxon>
        <taxon>Clupei</taxon>
        <taxon>Clupeiformes</taxon>
        <taxon>Clupeoidei</taxon>
        <taxon>Clupeidae</taxon>
        <taxon>Alosa</taxon>
    </lineage>
</organism>
<proteinExistence type="predicted"/>
<sequence>MHSLDITKDESPDSPDEEALNDLRNTYIAMDDFWAHPSNLEDEDSSDEDFVPSLHLRNVGAKTDKLPEISVDEAVFDFVVAAPPVEESDSESVSDQQRVTTEEHLVGKCANMTYNDNLLLLARHLKLPLKNCKHVDRLSGVPCPGVPPFQMTLKLRGTGAVLEWLCPFGHSQWKWNSQPTLKFGMQGGDFMLSTNILLSGNNYRKVALLFKFMAMGMVTESTYYRIQDAYCIEPVQEFWDNIRAEVLERMRQKDHIVVLGDGRMDSPGKF</sequence>
<accession>A0AAV6G8R6</accession>
<reference evidence="2" key="1">
    <citation type="submission" date="2020-10" db="EMBL/GenBank/DDBJ databases">
        <title>Chromosome-scale genome assembly of the Allis shad, Alosa alosa.</title>
        <authorList>
            <person name="Margot Z."/>
            <person name="Christophe K."/>
            <person name="Cabau C."/>
            <person name="Louis A."/>
            <person name="Berthelot C."/>
            <person name="Parey E."/>
            <person name="Roest Crollius H."/>
            <person name="Montfort J."/>
            <person name="Robinson-Rechavi M."/>
            <person name="Bucao C."/>
            <person name="Bouchez O."/>
            <person name="Gislard M."/>
            <person name="Lluch J."/>
            <person name="Milhes M."/>
            <person name="Lampietro C."/>
            <person name="Lopez Roques C."/>
            <person name="Donnadieu C."/>
            <person name="Braasch I."/>
            <person name="Desvignes T."/>
            <person name="Postlethwait J."/>
            <person name="Bobe J."/>
            <person name="Guiguen Y."/>
        </authorList>
    </citation>
    <scope>NUCLEOTIDE SEQUENCE</scope>
    <source>
        <strain evidence="2">M-15738</strain>
        <tissue evidence="2">Blood</tissue>
    </source>
</reference>
<dbReference type="PANTHER" id="PTHR31751:SF7">
    <property type="entry name" value="THAP-TYPE DOMAIN-CONTAINING PROTEIN"/>
    <property type="match status" value="1"/>
</dbReference>
<gene>
    <name evidence="2" type="ORF">AALO_G00186570</name>
</gene>
<comment type="caution">
    <text evidence="2">The sequence shown here is derived from an EMBL/GenBank/DDBJ whole genome shotgun (WGS) entry which is preliminary data.</text>
</comment>
<dbReference type="PANTHER" id="PTHR31751">
    <property type="entry name" value="SI:CH211-108C17.2-RELATED-RELATED"/>
    <property type="match status" value="1"/>
</dbReference>
<evidence type="ECO:0000313" key="2">
    <source>
        <dbReference type="EMBL" id="KAG5269916.1"/>
    </source>
</evidence>
<name>A0AAV6G8R6_9TELE</name>